<dbReference type="InterPro" id="IPR027417">
    <property type="entry name" value="P-loop_NTPase"/>
</dbReference>
<dbReference type="EMBL" id="WTFN01000614">
    <property type="protein sequence ID" value="MWK60557.1"/>
    <property type="molecule type" value="Genomic_DNA"/>
</dbReference>
<proteinExistence type="predicted"/>
<comment type="caution">
    <text evidence="5">The sequence shown here is derived from an EMBL/GenBank/DDBJ whole genome shotgun (WGS) entry which is preliminary data.</text>
</comment>
<sequence length="102" mass="10872">EILSDVSFTVNDGEMLVITGPNGGGKAKIAKLLMGINKETGGKIILDGQDITDYTIDERAKAGIGFAFQQPPRFKGMTVRRLLSLAAGEPLDEKTCCNLLSS</sequence>
<dbReference type="GO" id="GO:0005524">
    <property type="term" value="F:ATP binding"/>
    <property type="evidence" value="ECO:0007669"/>
    <property type="project" value="UniProtKB-KW"/>
</dbReference>
<reference evidence="5 6" key="1">
    <citation type="submission" date="2019-12" db="EMBL/GenBank/DDBJ databases">
        <title>Draft genome sequence of Pseudomonas otitidis recovered from a chicken carcass.</title>
        <authorList>
            <person name="Vieira T.R."/>
            <person name="Oliviera E.F.C."/>
            <person name="Silva N.M.V."/>
            <person name="Sambrano G.E."/>
            <person name="Cibulski S.P."/>
            <person name="Cardoso M.R.I."/>
        </authorList>
    </citation>
    <scope>NUCLEOTIDE SEQUENCE [LARGE SCALE GENOMIC DNA]</scope>
    <source>
        <strain evidence="5 6">25_K</strain>
    </source>
</reference>
<gene>
    <name evidence="5" type="ORF">GO594_31795</name>
</gene>
<evidence type="ECO:0000259" key="4">
    <source>
        <dbReference type="Pfam" id="PF00005"/>
    </source>
</evidence>
<evidence type="ECO:0000313" key="5">
    <source>
        <dbReference type="EMBL" id="MWK60557.1"/>
    </source>
</evidence>
<dbReference type="GO" id="GO:0016887">
    <property type="term" value="F:ATP hydrolysis activity"/>
    <property type="evidence" value="ECO:0007669"/>
    <property type="project" value="InterPro"/>
</dbReference>
<dbReference type="Proteomes" id="UP000461288">
    <property type="component" value="Unassembled WGS sequence"/>
</dbReference>
<keyword evidence="3 5" id="KW-0067">ATP-binding</keyword>
<feature type="non-terminal residue" evidence="5">
    <location>
        <position position="102"/>
    </location>
</feature>
<dbReference type="PANTHER" id="PTHR45772">
    <property type="entry name" value="CONSERVED COMPONENT OF ABC TRANSPORTER FOR NATURAL AMINO ACIDS-RELATED"/>
    <property type="match status" value="1"/>
</dbReference>
<evidence type="ECO:0000256" key="1">
    <source>
        <dbReference type="ARBA" id="ARBA00022448"/>
    </source>
</evidence>
<dbReference type="SUPFAM" id="SSF52540">
    <property type="entry name" value="P-loop containing nucleoside triphosphate hydrolases"/>
    <property type="match status" value="1"/>
</dbReference>
<dbReference type="InterPro" id="IPR051120">
    <property type="entry name" value="ABC_AA/LPS_Transport"/>
</dbReference>
<dbReference type="Pfam" id="PF00005">
    <property type="entry name" value="ABC_tran"/>
    <property type="match status" value="1"/>
</dbReference>
<dbReference type="GO" id="GO:0005886">
    <property type="term" value="C:plasma membrane"/>
    <property type="evidence" value="ECO:0007669"/>
    <property type="project" value="TreeGrafter"/>
</dbReference>
<accession>A0A7X3HEM4</accession>
<organism evidence="5 6">
    <name type="scientific">Metapseudomonas otitidis</name>
    <dbReference type="NCBI Taxonomy" id="319939"/>
    <lineage>
        <taxon>Bacteria</taxon>
        <taxon>Pseudomonadati</taxon>
        <taxon>Pseudomonadota</taxon>
        <taxon>Gammaproteobacteria</taxon>
        <taxon>Pseudomonadales</taxon>
        <taxon>Pseudomonadaceae</taxon>
        <taxon>Metapseudomonas</taxon>
    </lineage>
</organism>
<dbReference type="AlphaFoldDB" id="A0A7X3HEM4"/>
<keyword evidence="1" id="KW-0813">Transport</keyword>
<evidence type="ECO:0000313" key="6">
    <source>
        <dbReference type="Proteomes" id="UP000461288"/>
    </source>
</evidence>
<protein>
    <submittedName>
        <fullName evidence="5">ATP-binding cassette domain-containing protein</fullName>
    </submittedName>
</protein>
<feature type="non-terminal residue" evidence="5">
    <location>
        <position position="1"/>
    </location>
</feature>
<evidence type="ECO:0000256" key="3">
    <source>
        <dbReference type="ARBA" id="ARBA00022840"/>
    </source>
</evidence>
<keyword evidence="2" id="KW-0547">Nucleotide-binding</keyword>
<name>A0A7X3HEM4_9GAMM</name>
<dbReference type="InterPro" id="IPR003439">
    <property type="entry name" value="ABC_transporter-like_ATP-bd"/>
</dbReference>
<dbReference type="Gene3D" id="3.40.50.300">
    <property type="entry name" value="P-loop containing nucleotide triphosphate hydrolases"/>
    <property type="match status" value="1"/>
</dbReference>
<feature type="domain" description="ABC transporter" evidence="4">
    <location>
        <begin position="3"/>
        <end position="82"/>
    </location>
</feature>
<evidence type="ECO:0000256" key="2">
    <source>
        <dbReference type="ARBA" id="ARBA00022741"/>
    </source>
</evidence>